<evidence type="ECO:0000256" key="2">
    <source>
        <dbReference type="ARBA" id="ARBA00004496"/>
    </source>
</evidence>
<comment type="caution">
    <text evidence="19">The sequence shown here is derived from an EMBL/GenBank/DDBJ whole genome shotgun (WGS) entry which is preliminary data.</text>
</comment>
<evidence type="ECO:0000256" key="6">
    <source>
        <dbReference type="ARBA" id="ARBA00014679"/>
    </source>
</evidence>
<gene>
    <name evidence="15 19" type="primary">trmD</name>
    <name evidence="19" type="ORF">NLF92_06670</name>
</gene>
<dbReference type="Gene3D" id="1.10.1270.20">
    <property type="entry name" value="tRNA(m1g37)methyltransferase, domain 2"/>
    <property type="match status" value="1"/>
</dbReference>
<dbReference type="InterPro" id="IPR029028">
    <property type="entry name" value="Alpha/beta_knot_MTases"/>
</dbReference>
<feature type="binding site" evidence="15 16">
    <location>
        <begin position="141"/>
        <end position="146"/>
    </location>
    <ligand>
        <name>S-adenosyl-L-methionine</name>
        <dbReference type="ChEBI" id="CHEBI:59789"/>
    </ligand>
</feature>
<accession>A0AA41X1G2</accession>
<dbReference type="RefSeq" id="WP_254100074.1">
    <property type="nucleotide sequence ID" value="NZ_JANATA010000009.1"/>
</dbReference>
<dbReference type="InterPro" id="IPR029026">
    <property type="entry name" value="tRNA_m1G_MTases_N"/>
</dbReference>
<evidence type="ECO:0000256" key="3">
    <source>
        <dbReference type="ARBA" id="ARBA00007630"/>
    </source>
</evidence>
<dbReference type="Pfam" id="PF01746">
    <property type="entry name" value="tRNA_m1G_MT"/>
    <property type="match status" value="1"/>
</dbReference>
<dbReference type="NCBIfam" id="TIGR00088">
    <property type="entry name" value="trmD"/>
    <property type="match status" value="1"/>
</dbReference>
<evidence type="ECO:0000256" key="13">
    <source>
        <dbReference type="ARBA" id="ARBA00033392"/>
    </source>
</evidence>
<evidence type="ECO:0000313" key="20">
    <source>
        <dbReference type="Proteomes" id="UP001165413"/>
    </source>
</evidence>
<reference evidence="19" key="1">
    <citation type="submission" date="2022-07" db="EMBL/GenBank/DDBJ databases">
        <title>Characterization of the Novel Bacterium Alteromonas immobilis LMIT006 and Alteromonas gregis LMIT007.</title>
        <authorList>
            <person name="Lin X."/>
        </authorList>
    </citation>
    <scope>NUCLEOTIDE SEQUENCE</scope>
    <source>
        <strain evidence="19">LMIT007</strain>
    </source>
</reference>
<keyword evidence="11 15" id="KW-0819">tRNA processing</keyword>
<dbReference type="GO" id="GO:0002939">
    <property type="term" value="P:tRNA N1-guanine methylation"/>
    <property type="evidence" value="ECO:0007669"/>
    <property type="project" value="TreeGrafter"/>
</dbReference>
<feature type="binding site" evidence="15 16">
    <location>
        <position position="121"/>
    </location>
    <ligand>
        <name>S-adenosyl-L-methionine</name>
        <dbReference type="ChEBI" id="CHEBI:59789"/>
    </ligand>
</feature>
<dbReference type="CDD" id="cd18080">
    <property type="entry name" value="TrmD-like"/>
    <property type="match status" value="1"/>
</dbReference>
<feature type="domain" description="tRNA methyltransferase TRMD/TRM10-type" evidence="18">
    <location>
        <begin position="10"/>
        <end position="233"/>
    </location>
</feature>
<evidence type="ECO:0000256" key="14">
    <source>
        <dbReference type="ARBA" id="ARBA00047783"/>
    </source>
</evidence>
<evidence type="ECO:0000256" key="12">
    <source>
        <dbReference type="ARBA" id="ARBA00029736"/>
    </source>
</evidence>
<evidence type="ECO:0000259" key="18">
    <source>
        <dbReference type="Pfam" id="PF01746"/>
    </source>
</evidence>
<evidence type="ECO:0000256" key="11">
    <source>
        <dbReference type="ARBA" id="ARBA00022694"/>
    </source>
</evidence>
<protein>
    <recommendedName>
        <fullName evidence="6 15">tRNA (guanine-N(1)-)-methyltransferase</fullName>
        <ecNumber evidence="5 15">2.1.1.228</ecNumber>
    </recommendedName>
    <alternativeName>
        <fullName evidence="12 15">M1G-methyltransferase</fullName>
    </alternativeName>
    <alternativeName>
        <fullName evidence="13 15">tRNA [GM37] methyltransferase</fullName>
    </alternativeName>
</protein>
<dbReference type="SUPFAM" id="SSF75217">
    <property type="entry name" value="alpha/beta knot"/>
    <property type="match status" value="1"/>
</dbReference>
<dbReference type="FunFam" id="3.40.1280.10:FF:000001">
    <property type="entry name" value="tRNA (guanine-N(1)-)-methyltransferase"/>
    <property type="match status" value="1"/>
</dbReference>
<dbReference type="GO" id="GO:0005829">
    <property type="term" value="C:cytosol"/>
    <property type="evidence" value="ECO:0007669"/>
    <property type="project" value="TreeGrafter"/>
</dbReference>
<evidence type="ECO:0000256" key="15">
    <source>
        <dbReference type="HAMAP-Rule" id="MF_00605"/>
    </source>
</evidence>
<evidence type="ECO:0000256" key="1">
    <source>
        <dbReference type="ARBA" id="ARBA00002634"/>
    </source>
</evidence>
<evidence type="ECO:0000256" key="8">
    <source>
        <dbReference type="ARBA" id="ARBA00022603"/>
    </source>
</evidence>
<dbReference type="PANTHER" id="PTHR46417">
    <property type="entry name" value="TRNA (GUANINE-N(1)-)-METHYLTRANSFERASE"/>
    <property type="match status" value="1"/>
</dbReference>
<evidence type="ECO:0000256" key="7">
    <source>
        <dbReference type="ARBA" id="ARBA00022490"/>
    </source>
</evidence>
<dbReference type="NCBIfam" id="NF000648">
    <property type="entry name" value="PRK00026.1"/>
    <property type="match status" value="1"/>
</dbReference>
<dbReference type="Gene3D" id="3.40.1280.10">
    <property type="match status" value="1"/>
</dbReference>
<comment type="subcellular location">
    <subcellularLocation>
        <location evidence="2 15 17">Cytoplasm</location>
    </subcellularLocation>
</comment>
<dbReference type="PIRSF" id="PIRSF000386">
    <property type="entry name" value="tRNA_mtase"/>
    <property type="match status" value="1"/>
</dbReference>
<keyword evidence="20" id="KW-1185">Reference proteome</keyword>
<proteinExistence type="inferred from homology"/>
<keyword evidence="10 15" id="KW-0949">S-adenosyl-L-methionine</keyword>
<organism evidence="19 20">
    <name type="scientific">Opacimonas viscosa</name>
    <dbReference type="NCBI Taxonomy" id="2961944"/>
    <lineage>
        <taxon>Bacteria</taxon>
        <taxon>Pseudomonadati</taxon>
        <taxon>Pseudomonadota</taxon>
        <taxon>Gammaproteobacteria</taxon>
        <taxon>Alteromonadales</taxon>
        <taxon>Alteromonadaceae</taxon>
        <taxon>Opacimonas</taxon>
    </lineage>
</organism>
<dbReference type="HAMAP" id="MF_00605">
    <property type="entry name" value="TrmD"/>
    <property type="match status" value="1"/>
</dbReference>
<evidence type="ECO:0000256" key="5">
    <source>
        <dbReference type="ARBA" id="ARBA00012807"/>
    </source>
</evidence>
<comment type="catalytic activity">
    <reaction evidence="14 15 17">
        <text>guanosine(37) in tRNA + S-adenosyl-L-methionine = N(1)-methylguanosine(37) in tRNA + S-adenosyl-L-homocysteine + H(+)</text>
        <dbReference type="Rhea" id="RHEA:36899"/>
        <dbReference type="Rhea" id="RHEA-COMP:10145"/>
        <dbReference type="Rhea" id="RHEA-COMP:10147"/>
        <dbReference type="ChEBI" id="CHEBI:15378"/>
        <dbReference type="ChEBI" id="CHEBI:57856"/>
        <dbReference type="ChEBI" id="CHEBI:59789"/>
        <dbReference type="ChEBI" id="CHEBI:73542"/>
        <dbReference type="ChEBI" id="CHEBI:74269"/>
        <dbReference type="EC" id="2.1.1.228"/>
    </reaction>
</comment>
<keyword evidence="8 15" id="KW-0489">Methyltransferase</keyword>
<evidence type="ECO:0000256" key="4">
    <source>
        <dbReference type="ARBA" id="ARBA00011738"/>
    </source>
</evidence>
<dbReference type="EMBL" id="JANATA010000009">
    <property type="protein sequence ID" value="MCP3428626.1"/>
    <property type="molecule type" value="Genomic_DNA"/>
</dbReference>
<keyword evidence="9 15" id="KW-0808">Transferase</keyword>
<name>A0AA41X1G2_9ALTE</name>
<sequence length="260" mass="28739">MTKSENKVQRFSIVTLFPDMFSGCLSQGVVGRAVKNGLIEVDFYNPREFTHDKHRTVDDRPYGGGPGMLMMVQPLTDAICAAKAAADEKHTVVYLSPQGRQLNHEGVADLTQKGHLILVAGRYEGIDERVIDSLIDEEWSVGDYVLSGGEIPAMLMMDAVTRLVPSVLGHELSAVEDSFANGLLDCPHYTRPEVLNGASVPAVLLSGNHNKIRQWRLQQSLGRTWQRRPDLLNKLALTEEQRVLLDAFKASLDSAQLDDS</sequence>
<dbReference type="FunFam" id="1.10.1270.20:FF:000001">
    <property type="entry name" value="tRNA (guanine-N(1)-)-methyltransferase"/>
    <property type="match status" value="1"/>
</dbReference>
<evidence type="ECO:0000313" key="19">
    <source>
        <dbReference type="EMBL" id="MCP3428626.1"/>
    </source>
</evidence>
<dbReference type="PANTHER" id="PTHR46417:SF1">
    <property type="entry name" value="TRNA (GUANINE-N(1)-)-METHYLTRANSFERASE"/>
    <property type="match status" value="1"/>
</dbReference>
<dbReference type="Proteomes" id="UP001165413">
    <property type="component" value="Unassembled WGS sequence"/>
</dbReference>
<comment type="subunit">
    <text evidence="4 15 17">Homodimer.</text>
</comment>
<dbReference type="AlphaFoldDB" id="A0AA41X1G2"/>
<keyword evidence="7 15" id="KW-0963">Cytoplasm</keyword>
<comment type="similarity">
    <text evidence="3 15 17">Belongs to the RNA methyltransferase TrmD family.</text>
</comment>
<evidence type="ECO:0000256" key="9">
    <source>
        <dbReference type="ARBA" id="ARBA00022679"/>
    </source>
</evidence>
<dbReference type="InterPro" id="IPR016009">
    <property type="entry name" value="tRNA_MeTrfase_TRMD/TRM10"/>
</dbReference>
<dbReference type="InterPro" id="IPR023148">
    <property type="entry name" value="tRNA_m1G_MeTrfase_C_sf"/>
</dbReference>
<evidence type="ECO:0000256" key="16">
    <source>
        <dbReference type="PIRSR" id="PIRSR000386-1"/>
    </source>
</evidence>
<comment type="function">
    <text evidence="1 15 17">Specifically methylates guanosine-37 in various tRNAs.</text>
</comment>
<dbReference type="GO" id="GO:0052906">
    <property type="term" value="F:tRNA (guanine(37)-N1)-methyltransferase activity"/>
    <property type="evidence" value="ECO:0007669"/>
    <property type="project" value="UniProtKB-UniRule"/>
</dbReference>
<dbReference type="EC" id="2.1.1.228" evidence="5 15"/>
<evidence type="ECO:0000256" key="17">
    <source>
        <dbReference type="RuleBase" id="RU003464"/>
    </source>
</evidence>
<dbReference type="InterPro" id="IPR002649">
    <property type="entry name" value="tRNA_m1G_MeTrfase_TrmD"/>
</dbReference>
<evidence type="ECO:0000256" key="10">
    <source>
        <dbReference type="ARBA" id="ARBA00022691"/>
    </source>
</evidence>